<evidence type="ECO:0000313" key="1">
    <source>
        <dbReference type="EMBL" id="KDN64082.1"/>
    </source>
</evidence>
<dbReference type="Gene3D" id="3.80.10.10">
    <property type="entry name" value="Ribonuclease Inhibitor"/>
    <property type="match status" value="1"/>
</dbReference>
<gene>
    <name evidence="1" type="ORF">CSUB01_05100</name>
</gene>
<dbReference type="eggNOG" id="ENOG502R1AN">
    <property type="taxonomic scope" value="Eukaryota"/>
</dbReference>
<evidence type="ECO:0000313" key="2">
    <source>
        <dbReference type="Proteomes" id="UP000027238"/>
    </source>
</evidence>
<reference evidence="2" key="1">
    <citation type="journal article" date="2014" name="Genome Announc.">
        <title>Draft genome sequence of Colletotrichum sublineola, a destructive pathogen of cultivated sorghum.</title>
        <authorList>
            <person name="Baroncelli R."/>
            <person name="Sanz-Martin J.M."/>
            <person name="Rech G.E."/>
            <person name="Sukno S.A."/>
            <person name="Thon M.R."/>
        </authorList>
    </citation>
    <scope>NUCLEOTIDE SEQUENCE [LARGE SCALE GENOMIC DNA]</scope>
    <source>
        <strain evidence="2">TX430BB</strain>
    </source>
</reference>
<name>A0A066X549_COLSU</name>
<dbReference type="OrthoDB" id="4191831at2759"/>
<dbReference type="OMA" id="HIEDEVC"/>
<dbReference type="AlphaFoldDB" id="A0A066X549"/>
<comment type="caution">
    <text evidence="1">The sequence shown here is derived from an EMBL/GenBank/DDBJ whole genome shotgun (WGS) entry which is preliminary data.</text>
</comment>
<evidence type="ECO:0008006" key="3">
    <source>
        <dbReference type="Google" id="ProtNLM"/>
    </source>
</evidence>
<protein>
    <recommendedName>
        <fullName evidence="3">F-box domain-containing protein</fullName>
    </recommendedName>
</protein>
<dbReference type="Proteomes" id="UP000027238">
    <property type="component" value="Unassembled WGS sequence"/>
</dbReference>
<dbReference type="InterPro" id="IPR032675">
    <property type="entry name" value="LRR_dom_sf"/>
</dbReference>
<proteinExistence type="predicted"/>
<organism evidence="1 2">
    <name type="scientific">Colletotrichum sublineola</name>
    <name type="common">Sorghum anthracnose fungus</name>
    <dbReference type="NCBI Taxonomy" id="1173701"/>
    <lineage>
        <taxon>Eukaryota</taxon>
        <taxon>Fungi</taxon>
        <taxon>Dikarya</taxon>
        <taxon>Ascomycota</taxon>
        <taxon>Pezizomycotina</taxon>
        <taxon>Sordariomycetes</taxon>
        <taxon>Hypocreomycetidae</taxon>
        <taxon>Glomerellales</taxon>
        <taxon>Glomerellaceae</taxon>
        <taxon>Colletotrichum</taxon>
        <taxon>Colletotrichum graminicola species complex</taxon>
    </lineage>
</organism>
<accession>A0A066X549</accession>
<sequence length="442" mass="50169">MAGNSSTVPDVLQWEWDQENPSSLTKTIDEMHRLLNNPAHTSAIRHVTLRGVRAAQNFETVHLTRHLVEEDKSTLKSWVAEAKLSLETPAVLEQDGDIRMTDATATLLSRLPVLETLDIETFDRTGDDEWTRSRPPGDPFMESLNQLILSARGRSSSAFQNIETAKVLVPVPDDDLAYEFDFYIYVDTVLPLFYLPRVQTVELHRVDDGRKPLSWPVSDVPCATSLTVLTLSKSQLSEQNTDRIIRACPNLRTLRYEHVIDAEYSSEWFNLVRVRDSLSALKSSLEDMNFAVTLWTSTAIDCGEAGPWGIQGSLSPLKDFTRLARLAISLPSLLGWQTKGSAKLADVLPECLQSLTITNEMYFWWRYQWDDLDWDHDEPVAPRWRSIEAKIIEYLESRPRSLRELRVEIPVADEETRAEELKASLVSKGEAVGIKVDVKLMT</sequence>
<dbReference type="EMBL" id="JMSE01001162">
    <property type="protein sequence ID" value="KDN64082.1"/>
    <property type="molecule type" value="Genomic_DNA"/>
</dbReference>
<keyword evidence="2" id="KW-1185">Reference proteome</keyword>
<dbReference type="HOGENOM" id="CLU_627003_0_0_1"/>